<dbReference type="EMBL" id="NIRI02000056">
    <property type="protein sequence ID" value="KAG5443424.1"/>
    <property type="molecule type" value="Genomic_DNA"/>
</dbReference>
<feature type="domain" description="K Homology" evidence="2">
    <location>
        <begin position="162"/>
        <end position="231"/>
    </location>
</feature>
<dbReference type="Gene3D" id="3.30.1370.10">
    <property type="entry name" value="K Homology domain, type 1"/>
    <property type="match status" value="1"/>
</dbReference>
<accession>A0A3R7FQI1</accession>
<proteinExistence type="predicted"/>
<dbReference type="GO" id="GO:0003723">
    <property type="term" value="F:RNA binding"/>
    <property type="evidence" value="ECO:0007669"/>
    <property type="project" value="UniProtKB-UniRule"/>
</dbReference>
<reference evidence="3 4" key="2">
    <citation type="journal article" date="2021" name="Genomics">
        <title>High-quality reference genome for Clonorchis sinensis.</title>
        <authorList>
            <person name="Young N.D."/>
            <person name="Stroehlein A.J."/>
            <person name="Kinkar L."/>
            <person name="Wang T."/>
            <person name="Sohn W.M."/>
            <person name="Chang B.C.H."/>
            <person name="Kaur P."/>
            <person name="Weisz D."/>
            <person name="Dudchenko O."/>
            <person name="Aiden E.L."/>
            <person name="Korhonen P.K."/>
            <person name="Gasser R.B."/>
        </authorList>
    </citation>
    <scope>NUCLEOTIDE SEQUENCE [LARGE SCALE GENOMIC DNA]</scope>
    <source>
        <strain evidence="3">Cs-k2</strain>
    </source>
</reference>
<dbReference type="Proteomes" id="UP000286415">
    <property type="component" value="Unassembled WGS sequence"/>
</dbReference>
<dbReference type="STRING" id="79923.A0A3R7FQI1"/>
<feature type="non-terminal residue" evidence="3">
    <location>
        <position position="1"/>
    </location>
</feature>
<evidence type="ECO:0000259" key="2">
    <source>
        <dbReference type="SMART" id="SM00322"/>
    </source>
</evidence>
<gene>
    <name evidence="3" type="ORF">CSKR_108854</name>
</gene>
<dbReference type="PANTHER" id="PTHR13360">
    <property type="entry name" value="ACTIVATING SIGNAL COINTEGRATOR 1 COMPLEX SUBUNIT 1"/>
    <property type="match status" value="1"/>
</dbReference>
<dbReference type="GO" id="GO:0006355">
    <property type="term" value="P:regulation of DNA-templated transcription"/>
    <property type="evidence" value="ECO:0007669"/>
    <property type="project" value="TreeGrafter"/>
</dbReference>
<keyword evidence="1" id="KW-0694">RNA-binding</keyword>
<dbReference type="InterPro" id="IPR009097">
    <property type="entry name" value="Cyclic_Pdiesterase"/>
</dbReference>
<dbReference type="InterPro" id="IPR004088">
    <property type="entry name" value="KH_dom_type_1"/>
</dbReference>
<name>A0A3R7FQI1_CLOSI</name>
<dbReference type="Pfam" id="PF00013">
    <property type="entry name" value="KH_1"/>
    <property type="match status" value="1"/>
</dbReference>
<dbReference type="FunCoup" id="A0A3R7FQI1">
    <property type="interactions" value="818"/>
</dbReference>
<comment type="caution">
    <text evidence="3">The sequence shown here is derived from an EMBL/GenBank/DDBJ whole genome shotgun (WGS) entry which is preliminary data.</text>
</comment>
<dbReference type="GO" id="GO:0005634">
    <property type="term" value="C:nucleus"/>
    <property type="evidence" value="ECO:0007669"/>
    <property type="project" value="TreeGrafter"/>
</dbReference>
<dbReference type="Gene3D" id="3.90.1140.10">
    <property type="entry name" value="Cyclic phosphodiesterase"/>
    <property type="match status" value="1"/>
</dbReference>
<dbReference type="InterPro" id="IPR009210">
    <property type="entry name" value="ASCC1"/>
</dbReference>
<dbReference type="GO" id="GO:0006307">
    <property type="term" value="P:DNA alkylation repair"/>
    <property type="evidence" value="ECO:0007669"/>
    <property type="project" value="InterPro"/>
</dbReference>
<dbReference type="PROSITE" id="PS50084">
    <property type="entry name" value="KH_TYPE_1"/>
    <property type="match status" value="1"/>
</dbReference>
<dbReference type="OrthoDB" id="277832at2759"/>
<dbReference type="SMART" id="SM00322">
    <property type="entry name" value="KH"/>
    <property type="match status" value="1"/>
</dbReference>
<dbReference type="InterPro" id="IPR036612">
    <property type="entry name" value="KH_dom_type_1_sf"/>
</dbReference>
<dbReference type="SUPFAM" id="SSF54791">
    <property type="entry name" value="Eukaryotic type KH-domain (KH-domain type I)"/>
    <property type="match status" value="1"/>
</dbReference>
<dbReference type="InterPro" id="IPR019510">
    <property type="entry name" value="AKAP7-like_phosphoesterase"/>
</dbReference>
<evidence type="ECO:0000313" key="4">
    <source>
        <dbReference type="Proteomes" id="UP000286415"/>
    </source>
</evidence>
<organism evidence="3 4">
    <name type="scientific">Clonorchis sinensis</name>
    <name type="common">Chinese liver fluke</name>
    <dbReference type="NCBI Taxonomy" id="79923"/>
    <lineage>
        <taxon>Eukaryota</taxon>
        <taxon>Metazoa</taxon>
        <taxon>Spiralia</taxon>
        <taxon>Lophotrochozoa</taxon>
        <taxon>Platyhelminthes</taxon>
        <taxon>Trematoda</taxon>
        <taxon>Digenea</taxon>
        <taxon>Opisthorchiida</taxon>
        <taxon>Opisthorchiata</taxon>
        <taxon>Opisthorchiidae</taxon>
        <taxon>Clonorchis</taxon>
    </lineage>
</organism>
<dbReference type="InParanoid" id="A0A3R7FQI1"/>
<evidence type="ECO:0000313" key="3">
    <source>
        <dbReference type="EMBL" id="KAG5443424.1"/>
    </source>
</evidence>
<dbReference type="SUPFAM" id="SSF55144">
    <property type="entry name" value="LigT-like"/>
    <property type="match status" value="1"/>
</dbReference>
<dbReference type="AlphaFoldDB" id="A0A3R7FQI1"/>
<dbReference type="Pfam" id="PF10469">
    <property type="entry name" value="AKAP7_NLS"/>
    <property type="match status" value="1"/>
</dbReference>
<evidence type="ECO:0000256" key="1">
    <source>
        <dbReference type="PROSITE-ProRule" id="PRU00117"/>
    </source>
</evidence>
<keyword evidence="4" id="KW-1185">Reference proteome</keyword>
<dbReference type="PANTHER" id="PTHR13360:SF1">
    <property type="entry name" value="ACTIVATING SIGNAL COINTEGRATOR 1 COMPLEX SUBUNIT 1"/>
    <property type="match status" value="1"/>
</dbReference>
<reference evidence="3 4" key="1">
    <citation type="journal article" date="2018" name="Biotechnol. Adv.">
        <title>Improved genomic resources and new bioinformatic workflow for the carcinogenic parasite Clonorchis sinensis: Biotechnological implications.</title>
        <authorList>
            <person name="Wang D."/>
            <person name="Korhonen P.K."/>
            <person name="Gasser R.B."/>
            <person name="Young N.D."/>
        </authorList>
    </citation>
    <scope>NUCLEOTIDE SEQUENCE [LARGE SCALE GENOMIC DNA]</scope>
    <source>
        <strain evidence="3">Cs-k2</strain>
    </source>
</reference>
<sequence length="468" mass="52217">VGQSKPRRTYIPIVRHARRGRDSSAVRARAYRTGRLGQPGSIPALVLPSGGMAARHRKGATAVRRRRDMPVNVFGDRKEDISRVLHIGRRLPHRCMDYVLYPKMLHTGSRHYRINPTRHELSQNLLIPVSQLDEDDLAGHPLADTEDILPNEFTETIEPDNEGFSVKLRIPTLFHGFIIGHKREKLKQLEQEFSCRVTFPLPGSPSSDITVKAISRASVAGACRRLLWIQTNARMRSNPTHFICLPANSPELQRNFVSFRQAALDFAASDTCGDFMGISTDVFKSPASLHFTIIPLLLADSSEVQLACDLMHSFSQSDIGKTVLSDGPFRLTIQGLEYMNDDPQKVKVLYAKIAPSADRDRLQRMSNDLTKLFQEHNLLGGKLHRPDGDVLLHLTLMYASDSSGSQSSSSAFSITGLLRELGDFTFAEDHCFDTLHLCLMGSQTGDEFYSSCCQLNFSDPSNPKLSLS</sequence>
<protein>
    <submittedName>
        <fullName evidence="3">Activating signal cointegrator 1 complex subunit</fullName>
    </submittedName>
</protein>
<dbReference type="InterPro" id="IPR004087">
    <property type="entry name" value="KH_dom"/>
</dbReference>
<dbReference type="CDD" id="cd00105">
    <property type="entry name" value="KH-I"/>
    <property type="match status" value="1"/>
</dbReference>